<evidence type="ECO:0000256" key="4">
    <source>
        <dbReference type="ARBA" id="ARBA00022958"/>
    </source>
</evidence>
<dbReference type="Gene3D" id="3.40.50.720">
    <property type="entry name" value="NAD(P)-binding Rossmann-like Domain"/>
    <property type="match status" value="2"/>
</dbReference>
<sequence length="453" mass="49790">MRDNLTLMRIVIAGAGDVGIHLARLLAQEKQDTVIIDQDSESLQYVENHLDVFTLKGDATCPLILKEAKIEKAALFIAVTATEAHNITSCILAKKMGAKQTISRISNAEYLNKETGLDLNELGIDFMISPEKLAALEIERLVSRNAFTDSFEFDEGKLHLVGIHLEALSPLVGKQLEETSYLNPASNFIPVAIKRKTATLIPRSTTFFEEGDFVYFVSKEDGVVEISKLSGRDKLKSNGVMILGGSRIGIKTAAALSDNYNVKIIEQDEKKCFEITDKLQNVLVINGDGRDVELLREEDIGAMGIFIAVTGSSTANIMACLVAKAQGVTKTIALIENIDYIQLSQMVGIDTMINKKLIAASNIFRHIRKGEVLSLTNIHGVDAEVLEFRVSEKSKVAKKPIRDINFPKGAIIGGVIRNNQGMITMGDFQIEEGDHVVVFAMNESISKVENFFK</sequence>
<name>H6RGB3_9BACT</name>
<dbReference type="Pfam" id="PF02254">
    <property type="entry name" value="TrkA_N"/>
    <property type="match status" value="2"/>
</dbReference>
<keyword evidence="5" id="KW-0520">NAD</keyword>
<dbReference type="SUPFAM" id="SSF116726">
    <property type="entry name" value="TrkA C-terminal domain-like"/>
    <property type="match status" value="2"/>
</dbReference>
<dbReference type="GO" id="GO:0015079">
    <property type="term" value="F:potassium ion transmembrane transporter activity"/>
    <property type="evidence" value="ECO:0007669"/>
    <property type="project" value="InterPro"/>
</dbReference>
<evidence type="ECO:0000256" key="5">
    <source>
        <dbReference type="ARBA" id="ARBA00023027"/>
    </source>
</evidence>
<evidence type="ECO:0000256" key="3">
    <source>
        <dbReference type="ARBA" id="ARBA00022538"/>
    </source>
</evidence>
<dbReference type="InterPro" id="IPR006037">
    <property type="entry name" value="RCK_C"/>
</dbReference>
<dbReference type="PRINTS" id="PR00335">
    <property type="entry name" value="KUPTAKETRKA"/>
</dbReference>
<evidence type="ECO:0000256" key="1">
    <source>
        <dbReference type="ARBA" id="ARBA00017378"/>
    </source>
</evidence>
<dbReference type="SUPFAM" id="SSF51735">
    <property type="entry name" value="NAD(P)-binding Rossmann-fold domains"/>
    <property type="match status" value="2"/>
</dbReference>
<dbReference type="InterPro" id="IPR050721">
    <property type="entry name" value="Trk_Ktr_HKT_K-transport"/>
</dbReference>
<reference evidence="9" key="1">
    <citation type="journal article" date="2012" name="Environ. Microbiol.">
        <title>Genomic content of uncultured Bacteroidetes from contrasting oceanic provinces in the North Atlantic Ocean.</title>
        <authorList>
            <person name="Gomez-Pereira P.R."/>
            <person name="Schuler M."/>
            <person name="Fuchs B.M."/>
            <person name="Bennke C."/>
            <person name="Teeling H."/>
            <person name="Waldmann J."/>
            <person name="Richter M."/>
            <person name="Barbe V."/>
            <person name="Bataille E."/>
            <person name="Glockner F.O."/>
            <person name="Amann R."/>
        </authorList>
    </citation>
    <scope>NUCLEOTIDE SEQUENCE</scope>
</reference>
<dbReference type="AlphaFoldDB" id="H6RGB3"/>
<evidence type="ECO:0000256" key="6">
    <source>
        <dbReference type="ARBA" id="ARBA00023065"/>
    </source>
</evidence>
<keyword evidence="2" id="KW-0813">Transport</keyword>
<dbReference type="NCBIfam" id="NF007031">
    <property type="entry name" value="PRK09496.1-2"/>
    <property type="match status" value="1"/>
</dbReference>
<feature type="domain" description="RCK N-terminal" evidence="7">
    <location>
        <begin position="7"/>
        <end position="128"/>
    </location>
</feature>
<evidence type="ECO:0000259" key="8">
    <source>
        <dbReference type="PROSITE" id="PS51202"/>
    </source>
</evidence>
<dbReference type="PROSITE" id="PS51202">
    <property type="entry name" value="RCK_C"/>
    <property type="match status" value="2"/>
</dbReference>
<dbReference type="PROSITE" id="PS51201">
    <property type="entry name" value="RCK_N"/>
    <property type="match status" value="2"/>
</dbReference>
<keyword evidence="3" id="KW-0633">Potassium transport</keyword>
<proteinExistence type="predicted"/>
<reference evidence="9" key="2">
    <citation type="submission" date="2012-02" db="EMBL/GenBank/DDBJ databases">
        <authorList>
            <person name="Genoscope - CEA"/>
        </authorList>
    </citation>
    <scope>NUCLEOTIDE SEQUENCE</scope>
</reference>
<dbReference type="InterPro" id="IPR006036">
    <property type="entry name" value="K_uptake_TrkA"/>
</dbReference>
<keyword evidence="4" id="KW-0630">Potassium</keyword>
<protein>
    <recommendedName>
        <fullName evidence="1">Trk system potassium uptake protein TrkA</fullName>
    </recommendedName>
</protein>
<dbReference type="NCBIfam" id="NF007041">
    <property type="entry name" value="PRK09496.3-4"/>
    <property type="match status" value="1"/>
</dbReference>
<dbReference type="NCBIfam" id="NF007039">
    <property type="entry name" value="PRK09496.3-2"/>
    <property type="match status" value="1"/>
</dbReference>
<evidence type="ECO:0000259" key="7">
    <source>
        <dbReference type="PROSITE" id="PS51201"/>
    </source>
</evidence>
<gene>
    <name evidence="9" type="ORF">VIS_S3CHB70035</name>
</gene>
<dbReference type="InterPro" id="IPR036291">
    <property type="entry name" value="NAD(P)-bd_dom_sf"/>
</dbReference>
<feature type="domain" description="RCK C-terminal" evidence="8">
    <location>
        <begin position="373"/>
        <end position="453"/>
    </location>
</feature>
<feature type="domain" description="RCK N-terminal" evidence="7">
    <location>
        <begin position="237"/>
        <end position="353"/>
    </location>
</feature>
<dbReference type="Pfam" id="PF02080">
    <property type="entry name" value="TrkA_C"/>
    <property type="match status" value="1"/>
</dbReference>
<dbReference type="InterPro" id="IPR036721">
    <property type="entry name" value="RCK_C_sf"/>
</dbReference>
<dbReference type="GO" id="GO:0005886">
    <property type="term" value="C:plasma membrane"/>
    <property type="evidence" value="ECO:0007669"/>
    <property type="project" value="InterPro"/>
</dbReference>
<evidence type="ECO:0000256" key="2">
    <source>
        <dbReference type="ARBA" id="ARBA00022448"/>
    </source>
</evidence>
<organism evidence="9">
    <name type="scientific">uncultured Flavobacteriia bacterium</name>
    <dbReference type="NCBI Taxonomy" id="212695"/>
    <lineage>
        <taxon>Bacteria</taxon>
        <taxon>Pseudomonadati</taxon>
        <taxon>Bacteroidota</taxon>
        <taxon>Flavobacteriia</taxon>
        <taxon>environmental samples</taxon>
    </lineage>
</organism>
<accession>H6RGB3</accession>
<dbReference type="Gene3D" id="3.30.70.1450">
    <property type="entry name" value="Regulator of K+ conductance, C-terminal domain"/>
    <property type="match status" value="2"/>
</dbReference>
<dbReference type="PANTHER" id="PTHR43833">
    <property type="entry name" value="POTASSIUM CHANNEL PROTEIN 2-RELATED-RELATED"/>
    <property type="match status" value="1"/>
</dbReference>
<dbReference type="PANTHER" id="PTHR43833:SF5">
    <property type="entry name" value="TRK SYSTEM POTASSIUM UPTAKE PROTEIN TRKA"/>
    <property type="match status" value="1"/>
</dbReference>
<dbReference type="InterPro" id="IPR003148">
    <property type="entry name" value="RCK_N"/>
</dbReference>
<evidence type="ECO:0000313" key="9">
    <source>
        <dbReference type="EMBL" id="CCG00074.1"/>
    </source>
</evidence>
<feature type="domain" description="RCK C-terminal" evidence="8">
    <location>
        <begin position="148"/>
        <end position="232"/>
    </location>
</feature>
<keyword evidence="6" id="KW-0406">Ion transport</keyword>
<dbReference type="EMBL" id="FO117597">
    <property type="protein sequence ID" value="CCG00074.1"/>
    <property type="molecule type" value="Genomic_DNA"/>
</dbReference>
<dbReference type="NCBIfam" id="NF007032">
    <property type="entry name" value="PRK09496.1-4"/>
    <property type="match status" value="1"/>
</dbReference>
<dbReference type="NCBIfam" id="NF007038">
    <property type="entry name" value="PRK09496.2-6"/>
    <property type="match status" value="1"/>
</dbReference>